<keyword evidence="5 12" id="KW-0138">CF(0)</keyword>
<dbReference type="SUPFAM" id="SSF81336">
    <property type="entry name" value="F1F0 ATP synthase subunit A"/>
    <property type="match status" value="1"/>
</dbReference>
<keyword evidence="6 12" id="KW-0812">Transmembrane</keyword>
<keyword evidence="10 12" id="KW-0472">Membrane</keyword>
<evidence type="ECO:0000256" key="11">
    <source>
        <dbReference type="ARBA" id="ARBA00023310"/>
    </source>
</evidence>
<keyword evidence="3 12" id="KW-0813">Transport</keyword>
<dbReference type="InterPro" id="IPR000568">
    <property type="entry name" value="ATP_synth_F0_asu"/>
</dbReference>
<dbReference type="CDD" id="cd00310">
    <property type="entry name" value="ATP-synt_Fo_a_6"/>
    <property type="match status" value="1"/>
</dbReference>
<feature type="transmembrane region" description="Helical" evidence="12">
    <location>
        <begin position="93"/>
        <end position="111"/>
    </location>
</feature>
<feature type="transmembrane region" description="Helical" evidence="12">
    <location>
        <begin position="247"/>
        <end position="271"/>
    </location>
</feature>
<dbReference type="Gene3D" id="1.20.120.220">
    <property type="entry name" value="ATP synthase, F0 complex, subunit A"/>
    <property type="match status" value="1"/>
</dbReference>
<evidence type="ECO:0000313" key="14">
    <source>
        <dbReference type="EMBL" id="GGF87442.1"/>
    </source>
</evidence>
<dbReference type="InterPro" id="IPR035908">
    <property type="entry name" value="F0_ATP_A_sf"/>
</dbReference>
<keyword evidence="11 12" id="KW-0066">ATP synthesis</keyword>
<dbReference type="GO" id="GO:0045259">
    <property type="term" value="C:proton-transporting ATP synthase complex"/>
    <property type="evidence" value="ECO:0007669"/>
    <property type="project" value="UniProtKB-KW"/>
</dbReference>
<comment type="similarity">
    <text evidence="2 12 13">Belongs to the ATPase A chain family.</text>
</comment>
<dbReference type="InterPro" id="IPR023011">
    <property type="entry name" value="ATP_synth_F0_asu_AS"/>
</dbReference>
<dbReference type="PANTHER" id="PTHR42823:SF3">
    <property type="entry name" value="ATP SYNTHASE SUBUNIT A, CHLOROPLASTIC"/>
    <property type="match status" value="1"/>
</dbReference>
<dbReference type="EMBL" id="BMEO01000002">
    <property type="protein sequence ID" value="GGF87442.1"/>
    <property type="molecule type" value="Genomic_DNA"/>
</dbReference>
<keyword evidence="8 12" id="KW-1133">Transmembrane helix</keyword>
<evidence type="ECO:0000256" key="5">
    <source>
        <dbReference type="ARBA" id="ARBA00022547"/>
    </source>
</evidence>
<evidence type="ECO:0000256" key="6">
    <source>
        <dbReference type="ARBA" id="ARBA00022692"/>
    </source>
</evidence>
<keyword evidence="9 12" id="KW-0406">Ion transport</keyword>
<protein>
    <recommendedName>
        <fullName evidence="12 13">ATP synthase subunit a</fullName>
    </recommendedName>
    <alternativeName>
        <fullName evidence="12">ATP synthase F0 sector subunit a</fullName>
    </alternativeName>
    <alternativeName>
        <fullName evidence="12">F-ATPase subunit 6</fullName>
    </alternativeName>
</protein>
<dbReference type="GO" id="GO:0046933">
    <property type="term" value="F:proton-transporting ATP synthase activity, rotational mechanism"/>
    <property type="evidence" value="ECO:0007669"/>
    <property type="project" value="UniProtKB-UniRule"/>
</dbReference>
<feature type="transmembrane region" description="Helical" evidence="12">
    <location>
        <begin position="216"/>
        <end position="235"/>
    </location>
</feature>
<dbReference type="NCBIfam" id="NF004477">
    <property type="entry name" value="PRK05815.1-1"/>
    <property type="match status" value="1"/>
</dbReference>
<evidence type="ECO:0000256" key="13">
    <source>
        <dbReference type="RuleBase" id="RU000483"/>
    </source>
</evidence>
<organism evidence="14 15">
    <name type="scientific">Marinicella pacifica</name>
    <dbReference type="NCBI Taxonomy" id="1171543"/>
    <lineage>
        <taxon>Bacteria</taxon>
        <taxon>Pseudomonadati</taxon>
        <taxon>Pseudomonadota</taxon>
        <taxon>Gammaproteobacteria</taxon>
        <taxon>Lysobacterales</taxon>
        <taxon>Marinicellaceae</taxon>
        <taxon>Marinicella</taxon>
    </lineage>
</organism>
<reference evidence="14" key="2">
    <citation type="submission" date="2020-09" db="EMBL/GenBank/DDBJ databases">
        <authorList>
            <person name="Sun Q."/>
            <person name="Zhou Y."/>
        </authorList>
    </citation>
    <scope>NUCLEOTIDE SEQUENCE</scope>
    <source>
        <strain evidence="14">CGMCC 1.12181</strain>
    </source>
</reference>
<evidence type="ECO:0000256" key="10">
    <source>
        <dbReference type="ARBA" id="ARBA00023136"/>
    </source>
</evidence>
<comment type="function">
    <text evidence="12 13">Key component of the proton channel; it plays a direct role in the translocation of protons across the membrane.</text>
</comment>
<evidence type="ECO:0000256" key="1">
    <source>
        <dbReference type="ARBA" id="ARBA00004141"/>
    </source>
</evidence>
<evidence type="ECO:0000256" key="4">
    <source>
        <dbReference type="ARBA" id="ARBA00022475"/>
    </source>
</evidence>
<keyword evidence="7 12" id="KW-0375">Hydrogen ion transport</keyword>
<evidence type="ECO:0000256" key="7">
    <source>
        <dbReference type="ARBA" id="ARBA00022781"/>
    </source>
</evidence>
<dbReference type="AlphaFoldDB" id="A0A917CIB1"/>
<dbReference type="FunFam" id="1.20.120.220:FF:000002">
    <property type="entry name" value="ATP synthase subunit a"/>
    <property type="match status" value="1"/>
</dbReference>
<dbReference type="PANTHER" id="PTHR42823">
    <property type="entry name" value="ATP SYNTHASE SUBUNIT A, CHLOROPLASTIC"/>
    <property type="match status" value="1"/>
</dbReference>
<evidence type="ECO:0000313" key="15">
    <source>
        <dbReference type="Proteomes" id="UP000605253"/>
    </source>
</evidence>
<evidence type="ECO:0000256" key="9">
    <source>
        <dbReference type="ARBA" id="ARBA00023065"/>
    </source>
</evidence>
<dbReference type="GO" id="GO:0042777">
    <property type="term" value="P:proton motive force-driven plasma membrane ATP synthesis"/>
    <property type="evidence" value="ECO:0007669"/>
    <property type="project" value="TreeGrafter"/>
</dbReference>
<dbReference type="GO" id="GO:0005886">
    <property type="term" value="C:plasma membrane"/>
    <property type="evidence" value="ECO:0007669"/>
    <property type="project" value="UniProtKB-SubCell"/>
</dbReference>
<evidence type="ECO:0000256" key="3">
    <source>
        <dbReference type="ARBA" id="ARBA00022448"/>
    </source>
</evidence>
<feature type="transmembrane region" description="Helical" evidence="12">
    <location>
        <begin position="39"/>
        <end position="57"/>
    </location>
</feature>
<evidence type="ECO:0000256" key="2">
    <source>
        <dbReference type="ARBA" id="ARBA00006810"/>
    </source>
</evidence>
<comment type="subcellular location">
    <subcellularLocation>
        <location evidence="12 13">Cell membrane</location>
        <topology evidence="12 13">Multi-pass membrane protein</topology>
    </subcellularLocation>
    <subcellularLocation>
        <location evidence="1">Membrane</location>
        <topology evidence="1">Multi-pass membrane protein</topology>
    </subcellularLocation>
</comment>
<evidence type="ECO:0000256" key="12">
    <source>
        <dbReference type="HAMAP-Rule" id="MF_01393"/>
    </source>
</evidence>
<keyword evidence="4 12" id="KW-1003">Cell membrane</keyword>
<keyword evidence="15" id="KW-1185">Reference proteome</keyword>
<dbReference type="Proteomes" id="UP000605253">
    <property type="component" value="Unassembled WGS sequence"/>
</dbReference>
<evidence type="ECO:0000256" key="8">
    <source>
        <dbReference type="ARBA" id="ARBA00022989"/>
    </source>
</evidence>
<dbReference type="RefSeq" id="WP_188364160.1">
    <property type="nucleotide sequence ID" value="NZ_BAABJF010000032.1"/>
</dbReference>
<gene>
    <name evidence="12 14" type="primary">atpB</name>
    <name evidence="14" type="ORF">GCM10011365_05640</name>
</gene>
<dbReference type="NCBIfam" id="TIGR01131">
    <property type="entry name" value="ATP_synt_6_or_A"/>
    <property type="match status" value="1"/>
</dbReference>
<reference evidence="14" key="1">
    <citation type="journal article" date="2014" name="Int. J. Syst. Evol. Microbiol.">
        <title>Complete genome sequence of Corynebacterium casei LMG S-19264T (=DSM 44701T), isolated from a smear-ripened cheese.</title>
        <authorList>
            <consortium name="US DOE Joint Genome Institute (JGI-PGF)"/>
            <person name="Walter F."/>
            <person name="Albersmeier A."/>
            <person name="Kalinowski J."/>
            <person name="Ruckert C."/>
        </authorList>
    </citation>
    <scope>NUCLEOTIDE SEQUENCE</scope>
    <source>
        <strain evidence="14">CGMCC 1.12181</strain>
    </source>
</reference>
<accession>A0A917CIB1</accession>
<dbReference type="Pfam" id="PF00119">
    <property type="entry name" value="ATP-synt_A"/>
    <property type="match status" value="1"/>
</dbReference>
<comment type="caution">
    <text evidence="14">The sequence shown here is derived from an EMBL/GenBank/DDBJ whole genome shotgun (WGS) entry which is preliminary data.</text>
</comment>
<proteinExistence type="inferred from homology"/>
<sequence>MASGENGGSAGDYISHHLVNNTKELVEGSSFWTINADSVFYTILLAAIYLLFFRSVAKKATAGVPSKTQNFVEMILGFVDKQVTDVFTGSSKLVAPMALSIFIWVWLMNFMDLLPIDLLPWLGTLVGIEYMKIVPSTDLNIVFGMSFGVMLLVFYYSFTVKKPVVLGYVKEFLTHPFAAQGWLGKILLAGPNLFLNLVETLAKPVSLSLRLFGNMYAGELIFILIAVLTVNYTFADFFTAGGILVSVMQFILAFVWAVFHILIITLQAYIFMMLSVVYMNMAHETHEDH</sequence>
<dbReference type="HAMAP" id="MF_01393">
    <property type="entry name" value="ATP_synth_a_bact"/>
    <property type="match status" value="1"/>
</dbReference>
<dbReference type="PROSITE" id="PS00449">
    <property type="entry name" value="ATPASE_A"/>
    <property type="match status" value="1"/>
</dbReference>
<feature type="transmembrane region" description="Helical" evidence="12">
    <location>
        <begin position="139"/>
        <end position="158"/>
    </location>
</feature>
<name>A0A917CIB1_9GAMM</name>
<dbReference type="InterPro" id="IPR045082">
    <property type="entry name" value="ATP_syn_F0_a_bact/chloroplast"/>
</dbReference>